<keyword evidence="1" id="KW-0227">DNA damage</keyword>
<dbReference type="CDD" id="cd03468">
    <property type="entry name" value="PolY_like"/>
    <property type="match status" value="1"/>
</dbReference>
<dbReference type="InterPro" id="IPR043502">
    <property type="entry name" value="DNA/RNA_pol_sf"/>
</dbReference>
<name>A0A1H9UMG2_9PSED</name>
<protein>
    <submittedName>
        <fullName evidence="3">Protein ImuB</fullName>
    </submittedName>
</protein>
<proteinExistence type="predicted"/>
<reference evidence="3 4" key="1">
    <citation type="submission" date="2016-10" db="EMBL/GenBank/DDBJ databases">
        <authorList>
            <person name="de Groot N.N."/>
        </authorList>
    </citation>
    <scope>NUCLEOTIDE SEQUENCE [LARGE SCALE GENOMIC DNA]</scope>
    <source>
        <strain evidence="3 4">LMG 27941</strain>
    </source>
</reference>
<sequence length="472" mass="52383">MLWACILFPQLALDTVLRERDDPEAPLVLLGGPPQRRVLRAVNPAASALGLRAGQALTAARALADGFACVDVEPARIEQLQQLLAAWAYRFSAQVSLHYPRALLLEVGSSLQLFGPWPSFEARLREELAALGLRQRIVLASNPVAARMLANGHDGLALNCPQATRDALLDMPVERVGLPSEAAEAFARMGLRRLGQVLALPRDALARRFSAQVQLHLDQLLGLRSLGLDFYQPPDRFEARLELNFDVESHQALLFPLRRLIHDLAAFLAGRDCGVQRFELHLEHAEGADTVLKVGLLAGERDASLLFELARGRLEPLRIPAPVRNLRLLAADLPPFVPQHQALFDPRAQQAQPWDQLRERLRARLGDDAVKGLRAEADHRPECAWQGVEQGGQGHLVMAPGRRPGWLLPVPQVLAETGLQLLGQAERIESGWWDGGDVRRDYYRIETRDGLRGWAFRDLAAPGPLWLQGWFA</sequence>
<evidence type="ECO:0000313" key="3">
    <source>
        <dbReference type="EMBL" id="SES10645.1"/>
    </source>
</evidence>
<dbReference type="PANTHER" id="PTHR35369:SF2">
    <property type="entry name" value="BLR3025 PROTEIN"/>
    <property type="match status" value="1"/>
</dbReference>
<dbReference type="RefSeq" id="WP_094012627.1">
    <property type="nucleotide sequence ID" value="NZ_FOEQ01000026.1"/>
</dbReference>
<dbReference type="Pfam" id="PF00817">
    <property type="entry name" value="IMS"/>
    <property type="match status" value="1"/>
</dbReference>
<evidence type="ECO:0000313" key="4">
    <source>
        <dbReference type="Proteomes" id="UP000199221"/>
    </source>
</evidence>
<dbReference type="PANTHER" id="PTHR35369">
    <property type="entry name" value="BLR3025 PROTEIN-RELATED"/>
    <property type="match status" value="1"/>
</dbReference>
<accession>A0A1H9UMG2</accession>
<organism evidence="3 4">
    <name type="scientific">Pseudomonas soli</name>
    <dbReference type="NCBI Taxonomy" id="1306993"/>
    <lineage>
        <taxon>Bacteria</taxon>
        <taxon>Pseudomonadati</taxon>
        <taxon>Pseudomonadota</taxon>
        <taxon>Gammaproteobacteria</taxon>
        <taxon>Pseudomonadales</taxon>
        <taxon>Pseudomonadaceae</taxon>
        <taxon>Pseudomonas</taxon>
    </lineage>
</organism>
<evidence type="ECO:0000256" key="1">
    <source>
        <dbReference type="ARBA" id="ARBA00022763"/>
    </source>
</evidence>
<dbReference type="Proteomes" id="UP000199221">
    <property type="component" value="Unassembled WGS sequence"/>
</dbReference>
<dbReference type="AlphaFoldDB" id="A0A1H9UMG2"/>
<gene>
    <name evidence="3" type="ORF">SAMN05216230_1268</name>
</gene>
<dbReference type="GO" id="GO:0006281">
    <property type="term" value="P:DNA repair"/>
    <property type="evidence" value="ECO:0007669"/>
    <property type="project" value="InterPro"/>
</dbReference>
<feature type="domain" description="UmuC" evidence="2">
    <location>
        <begin position="24"/>
        <end position="150"/>
    </location>
</feature>
<dbReference type="InterPro" id="IPR050356">
    <property type="entry name" value="SulA_CellDiv_inhibitor"/>
</dbReference>
<dbReference type="SUPFAM" id="SSF56672">
    <property type="entry name" value="DNA/RNA polymerases"/>
    <property type="match status" value="1"/>
</dbReference>
<evidence type="ECO:0000259" key="2">
    <source>
        <dbReference type="Pfam" id="PF00817"/>
    </source>
</evidence>
<dbReference type="EMBL" id="FOEQ01000026">
    <property type="protein sequence ID" value="SES10645.1"/>
    <property type="molecule type" value="Genomic_DNA"/>
</dbReference>
<dbReference type="InterPro" id="IPR001126">
    <property type="entry name" value="UmuC"/>
</dbReference>